<feature type="compositionally biased region" description="Acidic residues" evidence="1">
    <location>
        <begin position="308"/>
        <end position="344"/>
    </location>
</feature>
<evidence type="ECO:0000313" key="2">
    <source>
        <dbReference type="EMBL" id="KAK7065354.1"/>
    </source>
</evidence>
<dbReference type="InterPro" id="IPR004509">
    <property type="entry name" value="Competence_ComEA_HhH"/>
</dbReference>
<name>A0AAN8WQ13_HALRR</name>
<dbReference type="AlphaFoldDB" id="A0AAN8WQ13"/>
<evidence type="ECO:0000256" key="1">
    <source>
        <dbReference type="SAM" id="MobiDB-lite"/>
    </source>
</evidence>
<sequence>MMGDRVVDINVATVEELETLVGVGRAKAEAIVTTRNSVVEFSSIDDLLLVPGIGKSLLEQNRGVLVCSIPGGAPITRHSAFRRSLRRASQDVRLRGDLVKLEDSSGGEGLGNLTVCASSQAVKPARNSSSIREQNSQYENAERVLVEQPCNTPAAVACRGKLELKEKVKVDNTEGREEITLKEVEDLVQEDTSDYCDCCINEDLEEQDEADDDFIDVPLIDNDNDDRVNEVDGDDPVDIMSSDELGNTGPVVKINSDSRLYNSNSARSDHTCGESVVGGGLGTDTPHEEVPPDVPLKIPSLASQQLTDGEDSEGEELDEEELDKEEEEGQMEECGAEEESDECMTVDPPSSPHTDKKQIKRKSEVCSDTKGVCPVKKSCKAVENG</sequence>
<dbReference type="PANTHER" id="PTHR21180:SF32">
    <property type="entry name" value="ENDONUCLEASE_EXONUCLEASE_PHOSPHATASE FAMILY DOMAIN-CONTAINING PROTEIN 1"/>
    <property type="match status" value="1"/>
</dbReference>
<reference evidence="2 3" key="1">
    <citation type="submission" date="2023-11" db="EMBL/GenBank/DDBJ databases">
        <title>Halocaridina rubra genome assembly.</title>
        <authorList>
            <person name="Smith C."/>
        </authorList>
    </citation>
    <scope>NUCLEOTIDE SEQUENCE [LARGE SCALE GENOMIC DNA]</scope>
    <source>
        <strain evidence="2">EP-1</strain>
        <tissue evidence="2">Whole</tissue>
    </source>
</reference>
<gene>
    <name evidence="2" type="ORF">SK128_003576</name>
</gene>
<evidence type="ECO:0000313" key="3">
    <source>
        <dbReference type="Proteomes" id="UP001381693"/>
    </source>
</evidence>
<keyword evidence="3" id="KW-1185">Reference proteome</keyword>
<dbReference type="InterPro" id="IPR051675">
    <property type="entry name" value="Endo/Exo/Phosphatase_dom_1"/>
</dbReference>
<feature type="compositionally biased region" description="Basic and acidic residues" evidence="1">
    <location>
        <begin position="353"/>
        <end position="364"/>
    </location>
</feature>
<dbReference type="Proteomes" id="UP001381693">
    <property type="component" value="Unassembled WGS sequence"/>
</dbReference>
<proteinExistence type="predicted"/>
<accession>A0AAN8WQ13</accession>
<dbReference type="EMBL" id="JAXCGZ010020807">
    <property type="protein sequence ID" value="KAK7065354.1"/>
    <property type="molecule type" value="Genomic_DNA"/>
</dbReference>
<dbReference type="InterPro" id="IPR010994">
    <property type="entry name" value="RuvA_2-like"/>
</dbReference>
<dbReference type="Gene3D" id="1.10.150.320">
    <property type="entry name" value="Photosystem II 12 kDa extrinsic protein"/>
    <property type="match status" value="1"/>
</dbReference>
<comment type="caution">
    <text evidence="2">The sequence shown here is derived from an EMBL/GenBank/DDBJ whole genome shotgun (WGS) entry which is preliminary data.</text>
</comment>
<protein>
    <submittedName>
        <fullName evidence="2">Uncharacterized protein</fullName>
    </submittedName>
</protein>
<dbReference type="PANTHER" id="PTHR21180">
    <property type="entry name" value="ENDONUCLEASE/EXONUCLEASE/PHOSPHATASE FAMILY DOMAIN-CONTAINING PROTEIN 1"/>
    <property type="match status" value="1"/>
</dbReference>
<dbReference type="NCBIfam" id="TIGR00426">
    <property type="entry name" value="competence protein ComEA helix-hairpin-helix repeat region"/>
    <property type="match status" value="1"/>
</dbReference>
<feature type="region of interest" description="Disordered" evidence="1">
    <location>
        <begin position="262"/>
        <end position="364"/>
    </location>
</feature>
<dbReference type="SUPFAM" id="SSF47781">
    <property type="entry name" value="RuvA domain 2-like"/>
    <property type="match status" value="1"/>
</dbReference>
<dbReference type="Pfam" id="PF12836">
    <property type="entry name" value="HHH_3"/>
    <property type="match status" value="1"/>
</dbReference>
<organism evidence="2 3">
    <name type="scientific">Halocaridina rubra</name>
    <name type="common">Hawaiian red shrimp</name>
    <dbReference type="NCBI Taxonomy" id="373956"/>
    <lineage>
        <taxon>Eukaryota</taxon>
        <taxon>Metazoa</taxon>
        <taxon>Ecdysozoa</taxon>
        <taxon>Arthropoda</taxon>
        <taxon>Crustacea</taxon>
        <taxon>Multicrustacea</taxon>
        <taxon>Malacostraca</taxon>
        <taxon>Eumalacostraca</taxon>
        <taxon>Eucarida</taxon>
        <taxon>Decapoda</taxon>
        <taxon>Pleocyemata</taxon>
        <taxon>Caridea</taxon>
        <taxon>Atyoidea</taxon>
        <taxon>Atyidae</taxon>
        <taxon>Halocaridina</taxon>
    </lineage>
</organism>